<dbReference type="PANTHER" id="PTHR12356:SF19">
    <property type="entry name" value="NUDC DOMAIN-CONTAINING PROTEIN 3"/>
    <property type="match status" value="1"/>
</dbReference>
<dbReference type="AlphaFoldDB" id="A0A9P0FT09"/>
<dbReference type="SUPFAM" id="SSF49764">
    <property type="entry name" value="HSP20-like chaperones"/>
    <property type="match status" value="1"/>
</dbReference>
<reference evidence="4" key="1">
    <citation type="submission" date="2021-12" db="EMBL/GenBank/DDBJ databases">
        <authorList>
            <person name="King R."/>
        </authorList>
    </citation>
    <scope>NUCLEOTIDE SEQUENCE</scope>
</reference>
<dbReference type="GO" id="GO:0006457">
    <property type="term" value="P:protein folding"/>
    <property type="evidence" value="ECO:0007669"/>
    <property type="project" value="TreeGrafter"/>
</dbReference>
<evidence type="ECO:0000259" key="3">
    <source>
        <dbReference type="PROSITE" id="PS51203"/>
    </source>
</evidence>
<feature type="compositionally biased region" description="Polar residues" evidence="2">
    <location>
        <begin position="327"/>
        <end position="337"/>
    </location>
</feature>
<dbReference type="InterPro" id="IPR008978">
    <property type="entry name" value="HSP20-like_chaperone"/>
</dbReference>
<evidence type="ECO:0000313" key="5">
    <source>
        <dbReference type="Proteomes" id="UP001154114"/>
    </source>
</evidence>
<evidence type="ECO:0000256" key="1">
    <source>
        <dbReference type="ARBA" id="ARBA00022553"/>
    </source>
</evidence>
<sequence>MSQSSNLTQYDEALTSILVNEKSILGFLSAIFNFLARRTDFYYVPKGPYENMGFPAGVAEELVVKVLRKCDPKSWHDPDHSKHLELNNEIMCSTVAQEVEVVAENDPSEEAEATKLVENLNITQEPVAQASQAANSTQNKNKVIPDDYKPPKIPIQKNSDTYNGAQRENYSWSQNIMELDVSVRLPRDISSARELRVSINSGDICVARRNGDAILKDTLPYKIRPADSFWSISEGKLLMHLEKVQERWWDRLLSSEEPLDLDKIDCSRPLDELPEDHVAKVRELQWNQERKLKGLPTSDEIRYIDVLKRAWNAPGSPFQGQEFDPSVINSSASTFPQ</sequence>
<keyword evidence="1" id="KW-0597">Phosphoprotein</keyword>
<proteinExistence type="predicted"/>
<dbReference type="Proteomes" id="UP001154114">
    <property type="component" value="Chromosome 10"/>
</dbReference>
<keyword evidence="5" id="KW-1185">Reference proteome</keyword>
<dbReference type="Pfam" id="PF14050">
    <property type="entry name" value="Nudc_N"/>
    <property type="match status" value="1"/>
</dbReference>
<feature type="compositionally biased region" description="Low complexity" evidence="2">
    <location>
        <begin position="130"/>
        <end position="139"/>
    </location>
</feature>
<dbReference type="EMBL" id="LR824013">
    <property type="protein sequence ID" value="CAH0579157.1"/>
    <property type="molecule type" value="Genomic_DNA"/>
</dbReference>
<feature type="domain" description="CS" evidence="3">
    <location>
        <begin position="165"/>
        <end position="253"/>
    </location>
</feature>
<feature type="region of interest" description="Disordered" evidence="2">
    <location>
        <begin position="317"/>
        <end position="337"/>
    </location>
</feature>
<feature type="region of interest" description="Disordered" evidence="2">
    <location>
        <begin position="130"/>
        <end position="161"/>
    </location>
</feature>
<name>A0A9P0FT09_CHRIL</name>
<dbReference type="Pfam" id="PF04969">
    <property type="entry name" value="CS"/>
    <property type="match status" value="1"/>
</dbReference>
<evidence type="ECO:0000313" key="4">
    <source>
        <dbReference type="EMBL" id="CAH0579157.1"/>
    </source>
</evidence>
<dbReference type="InterPro" id="IPR007052">
    <property type="entry name" value="CS_dom"/>
</dbReference>
<dbReference type="Gene3D" id="2.60.40.790">
    <property type="match status" value="1"/>
</dbReference>
<dbReference type="PROSITE" id="PS51203">
    <property type="entry name" value="CS"/>
    <property type="match status" value="1"/>
</dbReference>
<organism evidence="4 5">
    <name type="scientific">Chrysodeixis includens</name>
    <name type="common">Soybean looper</name>
    <name type="synonym">Pseudoplusia includens</name>
    <dbReference type="NCBI Taxonomy" id="689277"/>
    <lineage>
        <taxon>Eukaryota</taxon>
        <taxon>Metazoa</taxon>
        <taxon>Ecdysozoa</taxon>
        <taxon>Arthropoda</taxon>
        <taxon>Hexapoda</taxon>
        <taxon>Insecta</taxon>
        <taxon>Pterygota</taxon>
        <taxon>Neoptera</taxon>
        <taxon>Endopterygota</taxon>
        <taxon>Lepidoptera</taxon>
        <taxon>Glossata</taxon>
        <taxon>Ditrysia</taxon>
        <taxon>Noctuoidea</taxon>
        <taxon>Noctuidae</taxon>
        <taxon>Plusiinae</taxon>
        <taxon>Chrysodeixis</taxon>
    </lineage>
</organism>
<evidence type="ECO:0000256" key="2">
    <source>
        <dbReference type="SAM" id="MobiDB-lite"/>
    </source>
</evidence>
<dbReference type="GO" id="GO:0005737">
    <property type="term" value="C:cytoplasm"/>
    <property type="evidence" value="ECO:0007669"/>
    <property type="project" value="TreeGrafter"/>
</dbReference>
<dbReference type="GO" id="GO:0051082">
    <property type="term" value="F:unfolded protein binding"/>
    <property type="evidence" value="ECO:0007669"/>
    <property type="project" value="TreeGrafter"/>
</dbReference>
<dbReference type="InterPro" id="IPR037898">
    <property type="entry name" value="NudC_fam"/>
</dbReference>
<dbReference type="PANTHER" id="PTHR12356">
    <property type="entry name" value="NUCLEAR MOVEMENT PROTEIN NUDC"/>
    <property type="match status" value="1"/>
</dbReference>
<gene>
    <name evidence="4" type="ORF">CINC_LOCUS970</name>
</gene>
<protein>
    <recommendedName>
        <fullName evidence="3">CS domain-containing protein</fullName>
    </recommendedName>
</protein>
<dbReference type="OrthoDB" id="515366at2759"/>
<dbReference type="InterPro" id="IPR025934">
    <property type="entry name" value="NudC_N_dom"/>
</dbReference>
<accession>A0A9P0FT09</accession>